<dbReference type="InterPro" id="IPR043128">
    <property type="entry name" value="Rev_trsase/Diguanyl_cyclase"/>
</dbReference>
<keyword evidence="4" id="KW-0255">Endonuclease</keyword>
<comment type="caution">
    <text evidence="6">The sequence shown here is derived from an EMBL/GenBank/DDBJ whole genome shotgun (WGS) entry which is preliminary data.</text>
</comment>
<keyword evidence="7" id="KW-1185">Reference proteome</keyword>
<dbReference type="Proteomes" id="UP000765509">
    <property type="component" value="Unassembled WGS sequence"/>
</dbReference>
<evidence type="ECO:0000256" key="1">
    <source>
        <dbReference type="ARBA" id="ARBA00022679"/>
    </source>
</evidence>
<dbReference type="GO" id="GO:0004519">
    <property type="term" value="F:endonuclease activity"/>
    <property type="evidence" value="ECO:0007669"/>
    <property type="project" value="UniProtKB-KW"/>
</dbReference>
<keyword evidence="1" id="KW-0808">Transferase</keyword>
<name>A0A9Q3I1X0_9BASI</name>
<dbReference type="Gene3D" id="2.40.70.10">
    <property type="entry name" value="Acid Proteases"/>
    <property type="match status" value="1"/>
</dbReference>
<dbReference type="InterPro" id="IPR043502">
    <property type="entry name" value="DNA/RNA_pol_sf"/>
</dbReference>
<dbReference type="PANTHER" id="PTHR37984">
    <property type="entry name" value="PROTEIN CBG26694"/>
    <property type="match status" value="1"/>
</dbReference>
<evidence type="ECO:0000256" key="4">
    <source>
        <dbReference type="ARBA" id="ARBA00022759"/>
    </source>
</evidence>
<dbReference type="GO" id="GO:0016779">
    <property type="term" value="F:nucleotidyltransferase activity"/>
    <property type="evidence" value="ECO:0007669"/>
    <property type="project" value="UniProtKB-KW"/>
</dbReference>
<evidence type="ECO:0000256" key="5">
    <source>
        <dbReference type="SAM" id="MobiDB-lite"/>
    </source>
</evidence>
<sequence length="406" mass="46201">MSQKGEINEINIEKEPDDEKDDVIEDNSDDKSSIFSESSKDIENIKVTFDIMESYSHFPQLSNGQFDLSKIQDAQLMKTKPNRGKRYTAGNSCITEVVIDNKPTKLLLDPGAFCSCVGKSFLSTCVPNFEDQLFPIDGIKFNSESNPIKALGIFETNVIFTHINGNIRITVESSVMENCSSTHFILGNDYLIMYDIELNKKKDRNFTIGDDKHQTFSFLTVKRQIKLNKTEISNHLTDKQENKLSSLLYDHKEAFASDKAPLGEIVGHEADIILNIERPYLPLLRGTAYPASPKSREDLEIHIKELLDLGVIRKVGHNEEVKITKPVIVAWNNGNFRMAGELRALNTYTVPDRYPIPKCQIALTKISQAVYIRTMDALKEFHLNVVTQRVRKYLRITVHCGVYEYL</sequence>
<protein>
    <submittedName>
        <fullName evidence="6">Uncharacterized protein</fullName>
    </submittedName>
</protein>
<dbReference type="PANTHER" id="PTHR37984:SF5">
    <property type="entry name" value="PROTEIN NYNRIN-LIKE"/>
    <property type="match status" value="1"/>
</dbReference>
<accession>A0A9Q3I1X0</accession>
<gene>
    <name evidence="6" type="ORF">O181_062804</name>
</gene>
<dbReference type="Gene3D" id="3.10.10.10">
    <property type="entry name" value="HIV Type 1 Reverse Transcriptase, subunit A, domain 1"/>
    <property type="match status" value="1"/>
</dbReference>
<evidence type="ECO:0000256" key="2">
    <source>
        <dbReference type="ARBA" id="ARBA00022695"/>
    </source>
</evidence>
<dbReference type="AlphaFoldDB" id="A0A9Q3I1X0"/>
<keyword evidence="4" id="KW-0378">Hydrolase</keyword>
<evidence type="ECO:0000313" key="7">
    <source>
        <dbReference type="Proteomes" id="UP000765509"/>
    </source>
</evidence>
<dbReference type="EMBL" id="AVOT02030023">
    <property type="protein sequence ID" value="MBW0523089.1"/>
    <property type="molecule type" value="Genomic_DNA"/>
</dbReference>
<feature type="compositionally biased region" description="Acidic residues" evidence="5">
    <location>
        <begin position="15"/>
        <end position="28"/>
    </location>
</feature>
<dbReference type="InterPro" id="IPR021109">
    <property type="entry name" value="Peptidase_aspartic_dom_sf"/>
</dbReference>
<organism evidence="6 7">
    <name type="scientific">Austropuccinia psidii MF-1</name>
    <dbReference type="NCBI Taxonomy" id="1389203"/>
    <lineage>
        <taxon>Eukaryota</taxon>
        <taxon>Fungi</taxon>
        <taxon>Dikarya</taxon>
        <taxon>Basidiomycota</taxon>
        <taxon>Pucciniomycotina</taxon>
        <taxon>Pucciniomycetes</taxon>
        <taxon>Pucciniales</taxon>
        <taxon>Sphaerophragmiaceae</taxon>
        <taxon>Austropuccinia</taxon>
    </lineage>
</organism>
<dbReference type="InterPro" id="IPR050951">
    <property type="entry name" value="Retrovirus_Pol_polyprotein"/>
</dbReference>
<reference evidence="6" key="1">
    <citation type="submission" date="2021-03" db="EMBL/GenBank/DDBJ databases">
        <title>Draft genome sequence of rust myrtle Austropuccinia psidii MF-1, a brazilian biotype.</title>
        <authorList>
            <person name="Quecine M.C."/>
            <person name="Pachon D.M.R."/>
            <person name="Bonatelli M.L."/>
            <person name="Correr F.H."/>
            <person name="Franceschini L.M."/>
            <person name="Leite T.F."/>
            <person name="Margarido G.R.A."/>
            <person name="Almeida C.A."/>
            <person name="Ferrarezi J.A."/>
            <person name="Labate C.A."/>
        </authorList>
    </citation>
    <scope>NUCLEOTIDE SEQUENCE</scope>
    <source>
        <strain evidence="6">MF-1</strain>
    </source>
</reference>
<keyword evidence="3" id="KW-0540">Nuclease</keyword>
<proteinExistence type="predicted"/>
<feature type="region of interest" description="Disordered" evidence="5">
    <location>
        <begin position="1"/>
        <end position="36"/>
    </location>
</feature>
<dbReference type="SUPFAM" id="SSF56672">
    <property type="entry name" value="DNA/RNA polymerases"/>
    <property type="match status" value="1"/>
</dbReference>
<evidence type="ECO:0000256" key="3">
    <source>
        <dbReference type="ARBA" id="ARBA00022722"/>
    </source>
</evidence>
<evidence type="ECO:0000313" key="6">
    <source>
        <dbReference type="EMBL" id="MBW0523089.1"/>
    </source>
</evidence>
<dbReference type="Gene3D" id="3.30.70.270">
    <property type="match status" value="1"/>
</dbReference>
<keyword evidence="2" id="KW-0548">Nucleotidyltransferase</keyword>